<evidence type="ECO:0000313" key="7">
    <source>
        <dbReference type="EMBL" id="PNF21547.1"/>
    </source>
</evidence>
<dbReference type="STRING" id="105785.A0A2J7PYX0"/>
<evidence type="ECO:0000256" key="5">
    <source>
        <dbReference type="SAM" id="Phobius"/>
    </source>
</evidence>
<accession>A0A2J7PYX0</accession>
<dbReference type="GO" id="GO:0043069">
    <property type="term" value="P:negative regulation of programmed cell death"/>
    <property type="evidence" value="ECO:0007669"/>
    <property type="project" value="TreeGrafter"/>
</dbReference>
<dbReference type="Pfam" id="PF13886">
    <property type="entry name" value="TM7S3_TM198"/>
    <property type="match status" value="1"/>
</dbReference>
<keyword evidence="2 5" id="KW-0812">Transmembrane</keyword>
<evidence type="ECO:0000313" key="8">
    <source>
        <dbReference type="Proteomes" id="UP000235965"/>
    </source>
</evidence>
<feature type="transmembrane region" description="Helical" evidence="5">
    <location>
        <begin position="384"/>
        <end position="404"/>
    </location>
</feature>
<comment type="caution">
    <text evidence="7">The sequence shown here is derived from an EMBL/GenBank/DDBJ whole genome shotgun (WGS) entry which is preliminary data.</text>
</comment>
<dbReference type="OrthoDB" id="5967337at2759"/>
<dbReference type="AlphaFoldDB" id="A0A2J7PYX0"/>
<sequence>MMVITFRWFLARIVLYISCISVLFISDSTAVIPDGGYVNISLENYNTSSIAGRLIKDVKQILPLSTIILNVIRIPETVRFIVVQAHTFQYNVTLSYDAILSPHSFINGTNLGLVQLISKNQSNATFYIQNTNARPSITVLITVQGYGEEAPVPGGCNVEFSVKTAPYLIISFTESLIFVDSQPASAAVPYDKPRPACEPQVVQHEMYHMFLPERDFSSDSYFDALLKMMTVEDIQLNGRKVPEPLEGSVMQQIYSAYPGTGSVYTVTAKFGTSVAAYVPTVTYACSTVYWTDTCLVLSTTFSRVLCAVIFFLGLFVCLYGHQFFKTETFLLGFLSGGLIFYILIAAFSTLSASENVVVSVVLGLCFGIFWMGLWWCYGIPVLSVLLATLTLGFVVAGIATYGWLGDVSVLRKDINFWVVFASITVLVSLLFLSLVQKANIISCAVLGAYSVIIPIDHYIGSNLKYIIVNIIRRATVKDFRMAIIDPPFQMRDAVLCTVWIALAVVGVVVQCYKQQGKPPFPPPPNTRHREYFRRMRFPCASQASREHTPLLIEADVPAARIPCITTSLENDDVFESPQRSRCVFCFFKRC</sequence>
<dbReference type="InterPro" id="IPR042502">
    <property type="entry name" value="TM7SF3"/>
</dbReference>
<reference evidence="7 8" key="1">
    <citation type="submission" date="2017-12" db="EMBL/GenBank/DDBJ databases">
        <title>Hemimetabolous genomes reveal molecular basis of termite eusociality.</title>
        <authorList>
            <person name="Harrison M.C."/>
            <person name="Jongepier E."/>
            <person name="Robertson H.M."/>
            <person name="Arning N."/>
            <person name="Bitard-Feildel T."/>
            <person name="Chao H."/>
            <person name="Childers C.P."/>
            <person name="Dinh H."/>
            <person name="Doddapaneni H."/>
            <person name="Dugan S."/>
            <person name="Gowin J."/>
            <person name="Greiner C."/>
            <person name="Han Y."/>
            <person name="Hu H."/>
            <person name="Hughes D.S.T."/>
            <person name="Huylmans A.-K."/>
            <person name="Kemena C."/>
            <person name="Kremer L.P.M."/>
            <person name="Lee S.L."/>
            <person name="Lopez-Ezquerra A."/>
            <person name="Mallet L."/>
            <person name="Monroy-Kuhn J.M."/>
            <person name="Moser A."/>
            <person name="Murali S.C."/>
            <person name="Muzny D.M."/>
            <person name="Otani S."/>
            <person name="Piulachs M.-D."/>
            <person name="Poelchau M."/>
            <person name="Qu J."/>
            <person name="Schaub F."/>
            <person name="Wada-Katsumata A."/>
            <person name="Worley K.C."/>
            <person name="Xie Q."/>
            <person name="Ylla G."/>
            <person name="Poulsen M."/>
            <person name="Gibbs R.A."/>
            <person name="Schal C."/>
            <person name="Richards S."/>
            <person name="Belles X."/>
            <person name="Korb J."/>
            <person name="Bornberg-Bauer E."/>
        </authorList>
    </citation>
    <scope>NUCLEOTIDE SEQUENCE [LARGE SCALE GENOMIC DNA]</scope>
    <source>
        <tissue evidence="7">Whole body</tissue>
    </source>
</reference>
<feature type="domain" description="TM7S3/TM198-like" evidence="6">
    <location>
        <begin position="306"/>
        <end position="511"/>
    </location>
</feature>
<dbReference type="EMBL" id="NEVH01020341">
    <property type="protein sequence ID" value="PNF21547.1"/>
    <property type="molecule type" value="Genomic_DNA"/>
</dbReference>
<feature type="transmembrane region" description="Helical" evidence="5">
    <location>
        <begin position="301"/>
        <end position="321"/>
    </location>
</feature>
<feature type="transmembrane region" description="Helical" evidence="5">
    <location>
        <begin position="328"/>
        <end position="350"/>
    </location>
</feature>
<protein>
    <recommendedName>
        <fullName evidence="6">TM7S3/TM198-like domain-containing protein</fullName>
    </recommendedName>
</protein>
<evidence type="ECO:0000256" key="1">
    <source>
        <dbReference type="ARBA" id="ARBA00004141"/>
    </source>
</evidence>
<dbReference type="PANTHER" id="PTHR15937">
    <property type="entry name" value="TRANSMEMBRANE 7 SUPERFAMILY MEMBER 3"/>
    <property type="match status" value="1"/>
</dbReference>
<keyword evidence="3 5" id="KW-1133">Transmembrane helix</keyword>
<proteinExistence type="predicted"/>
<gene>
    <name evidence="7" type="ORF">B7P43_G12734</name>
</gene>
<dbReference type="InterPro" id="IPR025256">
    <property type="entry name" value="TM7S3/TM198-like_dom"/>
</dbReference>
<evidence type="ECO:0000256" key="2">
    <source>
        <dbReference type="ARBA" id="ARBA00022692"/>
    </source>
</evidence>
<organism evidence="7 8">
    <name type="scientific">Cryptotermes secundus</name>
    <dbReference type="NCBI Taxonomy" id="105785"/>
    <lineage>
        <taxon>Eukaryota</taxon>
        <taxon>Metazoa</taxon>
        <taxon>Ecdysozoa</taxon>
        <taxon>Arthropoda</taxon>
        <taxon>Hexapoda</taxon>
        <taxon>Insecta</taxon>
        <taxon>Pterygota</taxon>
        <taxon>Neoptera</taxon>
        <taxon>Polyneoptera</taxon>
        <taxon>Dictyoptera</taxon>
        <taxon>Blattodea</taxon>
        <taxon>Blattoidea</taxon>
        <taxon>Termitoidae</taxon>
        <taxon>Kalotermitidae</taxon>
        <taxon>Cryptotermitinae</taxon>
        <taxon>Cryptotermes</taxon>
    </lineage>
</organism>
<dbReference type="GO" id="GO:0005886">
    <property type="term" value="C:plasma membrane"/>
    <property type="evidence" value="ECO:0007669"/>
    <property type="project" value="TreeGrafter"/>
</dbReference>
<feature type="transmembrane region" description="Helical" evidence="5">
    <location>
        <begin position="356"/>
        <end position="377"/>
    </location>
</feature>
<comment type="subcellular location">
    <subcellularLocation>
        <location evidence="1">Membrane</location>
        <topology evidence="1">Multi-pass membrane protein</topology>
    </subcellularLocation>
</comment>
<keyword evidence="4 5" id="KW-0472">Membrane</keyword>
<feature type="transmembrane region" description="Helical" evidence="5">
    <location>
        <begin position="490"/>
        <end position="509"/>
    </location>
</feature>
<evidence type="ECO:0000259" key="6">
    <source>
        <dbReference type="Pfam" id="PF13886"/>
    </source>
</evidence>
<keyword evidence="8" id="KW-1185">Reference proteome</keyword>
<dbReference type="Pfam" id="PF25992">
    <property type="entry name" value="Ig_TM7SF3_N"/>
    <property type="match status" value="1"/>
</dbReference>
<feature type="transmembrane region" description="Helical" evidence="5">
    <location>
        <begin position="416"/>
        <end position="435"/>
    </location>
</feature>
<name>A0A2J7PYX0_9NEOP</name>
<evidence type="ECO:0000256" key="3">
    <source>
        <dbReference type="ARBA" id="ARBA00022989"/>
    </source>
</evidence>
<dbReference type="Proteomes" id="UP000235965">
    <property type="component" value="Unassembled WGS sequence"/>
</dbReference>
<dbReference type="PANTHER" id="PTHR15937:SF3">
    <property type="entry name" value="TRANSMEMBRANE 7 SUPERFAMILY MEMBER 3"/>
    <property type="match status" value="1"/>
</dbReference>
<evidence type="ECO:0000256" key="4">
    <source>
        <dbReference type="ARBA" id="ARBA00023136"/>
    </source>
</evidence>
<dbReference type="InParanoid" id="A0A2J7PYX0"/>